<dbReference type="Proteomes" id="UP000233556">
    <property type="component" value="Unassembled WGS sequence"/>
</dbReference>
<name>A0A2I0UJ21_LIMLA</name>
<reference evidence="2" key="2">
    <citation type="submission" date="2017-12" db="EMBL/GenBank/DDBJ databases">
        <title>Genome sequence of the Bar-tailed Godwit (Limosa lapponica baueri).</title>
        <authorList>
            <person name="Lima N.C.B."/>
            <person name="Parody-Merino A.M."/>
            <person name="Battley P.F."/>
            <person name="Fidler A.E."/>
            <person name="Prosdocimi F."/>
        </authorList>
    </citation>
    <scope>NUCLEOTIDE SEQUENCE [LARGE SCALE GENOMIC DNA]</scope>
</reference>
<dbReference type="OrthoDB" id="10056483at2759"/>
<keyword evidence="2" id="KW-1185">Reference proteome</keyword>
<dbReference type="EMBL" id="KZ505729">
    <property type="protein sequence ID" value="PKU46054.1"/>
    <property type="molecule type" value="Genomic_DNA"/>
</dbReference>
<evidence type="ECO:0000313" key="2">
    <source>
        <dbReference type="Proteomes" id="UP000233556"/>
    </source>
</evidence>
<keyword evidence="1" id="KW-0808">Transferase</keyword>
<sequence>MDSGIKCILSKFADDSKMSAVVNALERRDAIQRDLDRLERWAHANLMNFNQDKCKILHVGQGNTKHKYRLGRESIESSPEKKDLRVLADEKVTMRWQL</sequence>
<accession>A0A2I0UJ21</accession>
<reference evidence="2" key="1">
    <citation type="submission" date="2017-11" db="EMBL/GenBank/DDBJ databases">
        <authorList>
            <person name="Lima N.C."/>
            <person name="Parody-Merino A.M."/>
            <person name="Battley P.F."/>
            <person name="Fidler A.E."/>
            <person name="Prosdocimi F."/>
        </authorList>
    </citation>
    <scope>NUCLEOTIDE SEQUENCE [LARGE SCALE GENOMIC DNA]</scope>
</reference>
<dbReference type="GO" id="GO:0003964">
    <property type="term" value="F:RNA-directed DNA polymerase activity"/>
    <property type="evidence" value="ECO:0007669"/>
    <property type="project" value="UniProtKB-KW"/>
</dbReference>
<dbReference type="PANTHER" id="PTHR33332">
    <property type="entry name" value="REVERSE TRANSCRIPTASE DOMAIN-CONTAINING PROTEIN"/>
    <property type="match status" value="1"/>
</dbReference>
<keyword evidence="1" id="KW-0695">RNA-directed DNA polymerase</keyword>
<protein>
    <submittedName>
        <fullName evidence="1">Rna-directed dna polymerase from mobile element jockey-like</fullName>
    </submittedName>
</protein>
<organism evidence="1 2">
    <name type="scientific">Limosa lapponica baueri</name>
    <dbReference type="NCBI Taxonomy" id="1758121"/>
    <lineage>
        <taxon>Eukaryota</taxon>
        <taxon>Metazoa</taxon>
        <taxon>Chordata</taxon>
        <taxon>Craniata</taxon>
        <taxon>Vertebrata</taxon>
        <taxon>Euteleostomi</taxon>
        <taxon>Archelosauria</taxon>
        <taxon>Archosauria</taxon>
        <taxon>Dinosauria</taxon>
        <taxon>Saurischia</taxon>
        <taxon>Theropoda</taxon>
        <taxon>Coelurosauria</taxon>
        <taxon>Aves</taxon>
        <taxon>Neognathae</taxon>
        <taxon>Neoaves</taxon>
        <taxon>Charadriiformes</taxon>
        <taxon>Scolopacidae</taxon>
        <taxon>Limosa</taxon>
    </lineage>
</organism>
<dbReference type="AlphaFoldDB" id="A0A2I0UJ21"/>
<keyword evidence="1" id="KW-0548">Nucleotidyltransferase</keyword>
<gene>
    <name evidence="1" type="ORF">llap_3623</name>
</gene>
<evidence type="ECO:0000313" key="1">
    <source>
        <dbReference type="EMBL" id="PKU46054.1"/>
    </source>
</evidence>
<proteinExistence type="predicted"/>